<evidence type="ECO:0000256" key="2">
    <source>
        <dbReference type="ARBA" id="ARBA00022692"/>
    </source>
</evidence>
<accession>A0A4D9CZU2</accession>
<protein>
    <recommendedName>
        <fullName evidence="9">Peptidase S54 rhomboid domain-containing protein</fullName>
    </recommendedName>
</protein>
<dbReference type="PANTHER" id="PTHR13377:SF3">
    <property type="entry name" value="TRANSMEMBRANE PROTEIN 115"/>
    <property type="match status" value="1"/>
</dbReference>
<feature type="transmembrane region" description="Helical" evidence="6">
    <location>
        <begin position="168"/>
        <end position="192"/>
    </location>
</feature>
<keyword evidence="4 6" id="KW-0472">Membrane</keyword>
<feature type="region of interest" description="Disordered" evidence="5">
    <location>
        <begin position="282"/>
        <end position="390"/>
    </location>
</feature>
<proteinExistence type="predicted"/>
<sequence>MASSAPPSGGTAPSPLASVKEWYHNWCASTPFITRSTLHLLLALYALSWVVDLTAYLANIPYMSIYKLQLWRPFLSPFYTEGLLSVLFLCLSLGGMATTLEQAKGSTSFLCLMAATSFLTNLLFLLICLLLSVLQPSALYLSAGSFWIVVLGLLTVDCLASNLPTRQLFGLPCQIPSLYFPLLLFLLFSLFAGPRLDLGLAVGVGYLIGWGYLDVLLPSLACLTRWEEGRIGSWLGSRTGFVSAAAARGAEAWLPTVVGEGGGGAEGGREGGGVAGRGFGVARNPPTIHNGGGGEGVEGSKLAGGGAGGAAFQGSGQTLGGGGGARTGGARGLLGLGGGGSSSSGSSASRPPANARELAEARAAKFGGPNGPTASSSNENEEETATLLRR</sequence>
<keyword evidence="3 6" id="KW-1133">Transmembrane helix</keyword>
<dbReference type="GO" id="GO:0006890">
    <property type="term" value="P:retrograde vesicle-mediated transport, Golgi to endoplasmic reticulum"/>
    <property type="evidence" value="ECO:0007669"/>
    <property type="project" value="InterPro"/>
</dbReference>
<evidence type="ECO:0000313" key="8">
    <source>
        <dbReference type="Proteomes" id="UP000355283"/>
    </source>
</evidence>
<organism evidence="7 8">
    <name type="scientific">Nannochloropsis salina CCMP1776</name>
    <dbReference type="NCBI Taxonomy" id="1027361"/>
    <lineage>
        <taxon>Eukaryota</taxon>
        <taxon>Sar</taxon>
        <taxon>Stramenopiles</taxon>
        <taxon>Ochrophyta</taxon>
        <taxon>Eustigmatophyceae</taxon>
        <taxon>Eustigmatales</taxon>
        <taxon>Monodopsidaceae</taxon>
        <taxon>Microchloropsis</taxon>
        <taxon>Microchloropsis salina</taxon>
    </lineage>
</organism>
<feature type="transmembrane region" description="Helical" evidence="6">
    <location>
        <begin position="198"/>
        <end position="223"/>
    </location>
</feature>
<evidence type="ECO:0000256" key="6">
    <source>
        <dbReference type="SAM" id="Phobius"/>
    </source>
</evidence>
<keyword evidence="2 6" id="KW-0812">Transmembrane</keyword>
<comment type="subcellular location">
    <subcellularLocation>
        <location evidence="1">Membrane</location>
        <topology evidence="1">Multi-pass membrane protein</topology>
    </subcellularLocation>
</comment>
<keyword evidence="8" id="KW-1185">Reference proteome</keyword>
<feature type="transmembrane region" description="Helical" evidence="6">
    <location>
        <begin position="78"/>
        <end position="97"/>
    </location>
</feature>
<dbReference type="InterPro" id="IPR035952">
    <property type="entry name" value="Rhomboid-like_sf"/>
</dbReference>
<evidence type="ECO:0000256" key="5">
    <source>
        <dbReference type="SAM" id="MobiDB-lite"/>
    </source>
</evidence>
<dbReference type="AlphaFoldDB" id="A0A4D9CZU2"/>
<evidence type="ECO:0008006" key="9">
    <source>
        <dbReference type="Google" id="ProtNLM"/>
    </source>
</evidence>
<evidence type="ECO:0000256" key="3">
    <source>
        <dbReference type="ARBA" id="ARBA00022989"/>
    </source>
</evidence>
<evidence type="ECO:0000256" key="4">
    <source>
        <dbReference type="ARBA" id="ARBA00023136"/>
    </source>
</evidence>
<reference evidence="7 8" key="1">
    <citation type="submission" date="2019-01" db="EMBL/GenBank/DDBJ databases">
        <title>Nuclear Genome Assembly of the Microalgal Biofuel strain Nannochloropsis salina CCMP1776.</title>
        <authorList>
            <person name="Hovde B."/>
        </authorList>
    </citation>
    <scope>NUCLEOTIDE SEQUENCE [LARGE SCALE GENOMIC DNA]</scope>
    <source>
        <strain evidence="7 8">CCMP1776</strain>
    </source>
</reference>
<gene>
    <name evidence="7" type="ORF">NSK_005537</name>
</gene>
<feature type="transmembrane region" description="Helical" evidence="6">
    <location>
        <begin position="109"/>
        <end position="132"/>
    </location>
</feature>
<evidence type="ECO:0000313" key="7">
    <source>
        <dbReference type="EMBL" id="TFJ83163.1"/>
    </source>
</evidence>
<dbReference type="EMBL" id="SDOX01000066">
    <property type="protein sequence ID" value="TFJ83163.1"/>
    <property type="molecule type" value="Genomic_DNA"/>
</dbReference>
<dbReference type="SUPFAM" id="SSF144091">
    <property type="entry name" value="Rhomboid-like"/>
    <property type="match status" value="1"/>
</dbReference>
<dbReference type="GO" id="GO:0005794">
    <property type="term" value="C:Golgi apparatus"/>
    <property type="evidence" value="ECO:0007669"/>
    <property type="project" value="TreeGrafter"/>
</dbReference>
<feature type="transmembrane region" description="Helical" evidence="6">
    <location>
        <begin position="138"/>
        <end position="156"/>
    </location>
</feature>
<dbReference type="Proteomes" id="UP000355283">
    <property type="component" value="Unassembled WGS sequence"/>
</dbReference>
<dbReference type="InterPro" id="IPR013861">
    <property type="entry name" value="TMEM115/Pdh1/Rbl19"/>
</dbReference>
<feature type="transmembrane region" description="Helical" evidence="6">
    <location>
        <begin position="38"/>
        <end position="58"/>
    </location>
</feature>
<feature type="compositionally biased region" description="Gly residues" evidence="5">
    <location>
        <begin position="290"/>
        <end position="342"/>
    </location>
</feature>
<evidence type="ECO:0000256" key="1">
    <source>
        <dbReference type="ARBA" id="ARBA00004141"/>
    </source>
</evidence>
<dbReference type="Gene3D" id="1.20.1540.10">
    <property type="entry name" value="Rhomboid-like"/>
    <property type="match status" value="1"/>
</dbReference>
<dbReference type="PANTHER" id="PTHR13377">
    <property type="entry name" value="PLACENTAL PROTEIN 6"/>
    <property type="match status" value="1"/>
</dbReference>
<name>A0A4D9CZU2_9STRA</name>
<comment type="caution">
    <text evidence="7">The sequence shown here is derived from an EMBL/GenBank/DDBJ whole genome shotgun (WGS) entry which is preliminary data.</text>
</comment>
<dbReference type="OrthoDB" id="201004at2759"/>
<dbReference type="GO" id="GO:0016020">
    <property type="term" value="C:membrane"/>
    <property type="evidence" value="ECO:0007669"/>
    <property type="project" value="UniProtKB-SubCell"/>
</dbReference>
<feature type="compositionally biased region" description="Low complexity" evidence="5">
    <location>
        <begin position="343"/>
        <end position="356"/>
    </location>
</feature>